<keyword evidence="2 5" id="KW-0223">Dioxygenase</keyword>
<sequence length="173" mass="18910">MLVFDPTYVTSSTCRYFYCGDLGRDLVPIVQEFKASEAFATGKPTPGSVVSEPPLIQDRQTVVPPPFSFDKWLQQHYDELAVPGARLNLFGGSHPENGFTVMILGAGTTQTSFEESTGDFEAFLDAKQGEIEVSADAAEGKTVEAGQCFVLAERQAFKYKRSPDCIAILLKIT</sequence>
<evidence type="ECO:0000256" key="1">
    <source>
        <dbReference type="ARBA" id="ARBA00022723"/>
    </source>
</evidence>
<dbReference type="GO" id="GO:0005506">
    <property type="term" value="F:iron ion binding"/>
    <property type="evidence" value="ECO:0007669"/>
    <property type="project" value="InterPro"/>
</dbReference>
<dbReference type="GO" id="GO:0046874">
    <property type="term" value="P:quinolinate metabolic process"/>
    <property type="evidence" value="ECO:0007669"/>
    <property type="project" value="TreeGrafter"/>
</dbReference>
<dbReference type="AlphaFoldDB" id="A0A7J6M397"/>
<evidence type="ECO:0000256" key="4">
    <source>
        <dbReference type="ARBA" id="ARBA00023004"/>
    </source>
</evidence>
<organism evidence="5 6">
    <name type="scientific">Perkinsus chesapeaki</name>
    <name type="common">Clam parasite</name>
    <name type="synonym">Perkinsus andrewsi</name>
    <dbReference type="NCBI Taxonomy" id="330153"/>
    <lineage>
        <taxon>Eukaryota</taxon>
        <taxon>Sar</taxon>
        <taxon>Alveolata</taxon>
        <taxon>Perkinsozoa</taxon>
        <taxon>Perkinsea</taxon>
        <taxon>Perkinsida</taxon>
        <taxon>Perkinsidae</taxon>
        <taxon>Perkinsus</taxon>
    </lineage>
</organism>
<evidence type="ECO:0000256" key="2">
    <source>
        <dbReference type="ARBA" id="ARBA00022964"/>
    </source>
</evidence>
<dbReference type="PANTHER" id="PTHR15497:SF1">
    <property type="entry name" value="3-HYDROXYANTHRANILATE 3,4-DIOXYGENASE"/>
    <property type="match status" value="1"/>
</dbReference>
<dbReference type="EMBL" id="JAAPAO010000246">
    <property type="protein sequence ID" value="KAF4665999.1"/>
    <property type="molecule type" value="Genomic_DNA"/>
</dbReference>
<dbReference type="OrthoDB" id="204928at2759"/>
<keyword evidence="3" id="KW-0560">Oxidoreductase</keyword>
<gene>
    <name evidence="5" type="primary">BNA1_1</name>
    <name evidence="5" type="ORF">FOL47_004312</name>
</gene>
<keyword evidence="4" id="KW-0408">Iron</keyword>
<dbReference type="InterPro" id="IPR010329">
    <property type="entry name" value="3hydroanth_dOase"/>
</dbReference>
<dbReference type="GO" id="GO:0034354">
    <property type="term" value="P:'de novo' NAD+ biosynthetic process from L-tryptophan"/>
    <property type="evidence" value="ECO:0007669"/>
    <property type="project" value="TreeGrafter"/>
</dbReference>
<evidence type="ECO:0000313" key="5">
    <source>
        <dbReference type="EMBL" id="KAF4665999.1"/>
    </source>
</evidence>
<name>A0A7J6M397_PERCH</name>
<proteinExistence type="predicted"/>
<evidence type="ECO:0000313" key="6">
    <source>
        <dbReference type="Proteomes" id="UP000591131"/>
    </source>
</evidence>
<keyword evidence="1" id="KW-0479">Metal-binding</keyword>
<dbReference type="GO" id="GO:0000334">
    <property type="term" value="F:3-hydroxyanthranilate 3,4-dioxygenase activity"/>
    <property type="evidence" value="ECO:0007669"/>
    <property type="project" value="InterPro"/>
</dbReference>
<reference evidence="5 6" key="1">
    <citation type="submission" date="2020-04" db="EMBL/GenBank/DDBJ databases">
        <title>Perkinsus chesapeaki whole genome sequence.</title>
        <authorList>
            <person name="Bogema D.R."/>
        </authorList>
    </citation>
    <scope>NUCLEOTIDE SEQUENCE [LARGE SCALE GENOMIC DNA]</scope>
    <source>
        <strain evidence="5">ATCC PRA-425</strain>
    </source>
</reference>
<dbReference type="InterPro" id="IPR014710">
    <property type="entry name" value="RmlC-like_jellyroll"/>
</dbReference>
<dbReference type="Proteomes" id="UP000591131">
    <property type="component" value="Unassembled WGS sequence"/>
</dbReference>
<keyword evidence="6" id="KW-1185">Reference proteome</keyword>
<protein>
    <submittedName>
        <fullName evidence="5">3-hydroxyanthranilic acid dioxygenase</fullName>
    </submittedName>
</protein>
<dbReference type="Gene3D" id="2.60.120.10">
    <property type="entry name" value="Jelly Rolls"/>
    <property type="match status" value="1"/>
</dbReference>
<comment type="caution">
    <text evidence="5">The sequence shown here is derived from an EMBL/GenBank/DDBJ whole genome shotgun (WGS) entry which is preliminary data.</text>
</comment>
<evidence type="ECO:0000256" key="3">
    <source>
        <dbReference type="ARBA" id="ARBA00023002"/>
    </source>
</evidence>
<accession>A0A7J6M397</accession>
<dbReference type="PANTHER" id="PTHR15497">
    <property type="entry name" value="3-HYDROXYANTHRANILATE 3,4-DIOXYGENASE"/>
    <property type="match status" value="1"/>
</dbReference>
<dbReference type="GO" id="GO:0005737">
    <property type="term" value="C:cytoplasm"/>
    <property type="evidence" value="ECO:0007669"/>
    <property type="project" value="TreeGrafter"/>
</dbReference>